<proteinExistence type="predicted"/>
<organism evidence="2 3">
    <name type="scientific">Menidia menidia</name>
    <name type="common">Atlantic silverside</name>
    <dbReference type="NCBI Taxonomy" id="238744"/>
    <lineage>
        <taxon>Eukaryota</taxon>
        <taxon>Metazoa</taxon>
        <taxon>Chordata</taxon>
        <taxon>Craniata</taxon>
        <taxon>Vertebrata</taxon>
        <taxon>Euteleostomi</taxon>
        <taxon>Actinopterygii</taxon>
        <taxon>Neopterygii</taxon>
        <taxon>Teleostei</taxon>
        <taxon>Neoteleostei</taxon>
        <taxon>Acanthomorphata</taxon>
        <taxon>Ovalentaria</taxon>
        <taxon>Atherinomorphae</taxon>
        <taxon>Atheriniformes</taxon>
        <taxon>Atherinopsidae</taxon>
        <taxon>Menidiinae</taxon>
        <taxon>Menidia</taxon>
    </lineage>
</organism>
<name>A0A8S4BGH8_9TELE</name>
<protein>
    <submittedName>
        <fullName evidence="2">(Atlantic silverside) hypothetical protein</fullName>
    </submittedName>
</protein>
<dbReference type="Proteomes" id="UP000677803">
    <property type="component" value="Unassembled WGS sequence"/>
</dbReference>
<gene>
    <name evidence="2" type="ORF">MMEN_LOCUS15955</name>
</gene>
<keyword evidence="3" id="KW-1185">Reference proteome</keyword>
<dbReference type="EMBL" id="CAJRST010033334">
    <property type="protein sequence ID" value="CAG5978063.1"/>
    <property type="molecule type" value="Genomic_DNA"/>
</dbReference>
<sequence length="124" mass="13250">MSISVPTRDSVSTAVAKNVIVLALGLTINYINGTLIHTFRKHQEDVLFILLDAVRHPLPSRASGRSPGGRRQVELRGVGETEGCPIYQAVHPDQGKGNGDGAPQAAPAVGENRDVRNHAQQRPG</sequence>
<accession>A0A8S4BGH8</accession>
<evidence type="ECO:0000313" key="2">
    <source>
        <dbReference type="EMBL" id="CAG5978063.1"/>
    </source>
</evidence>
<feature type="region of interest" description="Disordered" evidence="1">
    <location>
        <begin position="88"/>
        <end position="124"/>
    </location>
</feature>
<dbReference type="OrthoDB" id="10624665at2759"/>
<reference evidence="2" key="1">
    <citation type="submission" date="2021-05" db="EMBL/GenBank/DDBJ databases">
        <authorList>
            <person name="Tigano A."/>
        </authorList>
    </citation>
    <scope>NUCLEOTIDE SEQUENCE</scope>
</reference>
<evidence type="ECO:0000256" key="1">
    <source>
        <dbReference type="SAM" id="MobiDB-lite"/>
    </source>
</evidence>
<comment type="caution">
    <text evidence="2">The sequence shown here is derived from an EMBL/GenBank/DDBJ whole genome shotgun (WGS) entry which is preliminary data.</text>
</comment>
<evidence type="ECO:0000313" key="3">
    <source>
        <dbReference type="Proteomes" id="UP000677803"/>
    </source>
</evidence>
<dbReference type="AlphaFoldDB" id="A0A8S4BGH8"/>